<dbReference type="EMBL" id="CP025738">
    <property type="protein sequence ID" value="AUO46213.1"/>
    <property type="molecule type" value="Genomic_DNA"/>
</dbReference>
<dbReference type="Proteomes" id="UP000235315">
    <property type="component" value="Chromosome"/>
</dbReference>
<gene>
    <name evidence="2" type="ORF">C1C98_12490</name>
</gene>
<name>A0ABM6QYZ6_PSEO1</name>
<proteinExistence type="predicted"/>
<organism evidence="2 3">
    <name type="scientific">Pseudomonas ogarae (strain DSM 112162 / CECT 30235 / F113)</name>
    <dbReference type="NCBI Taxonomy" id="1114970"/>
    <lineage>
        <taxon>Bacteria</taxon>
        <taxon>Pseudomonadati</taxon>
        <taxon>Pseudomonadota</taxon>
        <taxon>Gammaproteobacteria</taxon>
        <taxon>Pseudomonadales</taxon>
        <taxon>Pseudomonadaceae</taxon>
        <taxon>Pseudomonas</taxon>
    </lineage>
</organism>
<feature type="compositionally biased region" description="Basic residues" evidence="1">
    <location>
        <begin position="83"/>
        <end position="97"/>
    </location>
</feature>
<accession>A0ABM6QYZ6</accession>
<evidence type="ECO:0000313" key="2">
    <source>
        <dbReference type="EMBL" id="AUO46213.1"/>
    </source>
</evidence>
<evidence type="ECO:0008006" key="4">
    <source>
        <dbReference type="Google" id="ProtNLM"/>
    </source>
</evidence>
<keyword evidence="3" id="KW-1185">Reference proteome</keyword>
<evidence type="ECO:0000256" key="1">
    <source>
        <dbReference type="SAM" id="MobiDB-lite"/>
    </source>
</evidence>
<feature type="region of interest" description="Disordered" evidence="1">
    <location>
        <begin position="61"/>
        <end position="97"/>
    </location>
</feature>
<protein>
    <recommendedName>
        <fullName evidence="4">DUF1534 domain-containing protein</fullName>
    </recommendedName>
</protein>
<evidence type="ECO:0000313" key="3">
    <source>
        <dbReference type="Proteomes" id="UP000235315"/>
    </source>
</evidence>
<reference evidence="2 3" key="1">
    <citation type="submission" date="2018-01" db="EMBL/GenBank/DDBJ databases">
        <title>Tropical forage species Digitaria eriantha prevents oxidative stress under low temperature conditions by the incorporation of polyhydroxybutyrate-producing endophytic bacteria.</title>
        <authorList>
            <person name="Stritzler M."/>
            <person name="Ayub N."/>
        </authorList>
    </citation>
    <scope>NUCLEOTIDE SEQUENCE [LARGE SCALE GENOMIC DNA]</scope>
    <source>
        <strain evidence="2 3">FR1</strain>
    </source>
</reference>
<sequence length="97" mass="10468">MAASADRAVGVTHPPLNPVGASLLAIAPAHPASMQADPPLSRASSLPQGIGLWRCYSGHHPPRRHRGSDACQSPQPHCLSRLPVRHGRHSAQFHRRR</sequence>